<organism evidence="3 4">
    <name type="scientific">Thiomicrorhabdus sediminis</name>
    <dbReference type="NCBI Taxonomy" id="2580412"/>
    <lineage>
        <taxon>Bacteria</taxon>
        <taxon>Pseudomonadati</taxon>
        <taxon>Pseudomonadota</taxon>
        <taxon>Gammaproteobacteria</taxon>
        <taxon>Thiotrichales</taxon>
        <taxon>Piscirickettsiaceae</taxon>
        <taxon>Thiomicrorhabdus</taxon>
    </lineage>
</organism>
<dbReference type="RefSeq" id="WP_138563440.1">
    <property type="nucleotide sequence ID" value="NZ_CP040602.1"/>
</dbReference>
<dbReference type="SUPFAM" id="SSF55785">
    <property type="entry name" value="PYP-like sensor domain (PAS domain)"/>
    <property type="match status" value="1"/>
</dbReference>
<evidence type="ECO:0000313" key="3">
    <source>
        <dbReference type="EMBL" id="QCU89257.1"/>
    </source>
</evidence>
<dbReference type="SMART" id="SM00267">
    <property type="entry name" value="GGDEF"/>
    <property type="match status" value="1"/>
</dbReference>
<dbReference type="CDD" id="cd01948">
    <property type="entry name" value="EAL"/>
    <property type="match status" value="1"/>
</dbReference>
<dbReference type="InterPro" id="IPR029787">
    <property type="entry name" value="Nucleotide_cyclase"/>
</dbReference>
<evidence type="ECO:0000313" key="4">
    <source>
        <dbReference type="Proteomes" id="UP000304864"/>
    </source>
</evidence>
<dbReference type="NCBIfam" id="TIGR00229">
    <property type="entry name" value="sensory_box"/>
    <property type="match status" value="1"/>
</dbReference>
<protein>
    <submittedName>
        <fullName evidence="3">EAL domain-containing protein</fullName>
    </submittedName>
</protein>
<name>A0A4P9K4W5_9GAMM</name>
<dbReference type="InterPro" id="IPR000160">
    <property type="entry name" value="GGDEF_dom"/>
</dbReference>
<feature type="domain" description="GGDEF" evidence="2">
    <location>
        <begin position="305"/>
        <end position="445"/>
    </location>
</feature>
<dbReference type="Gene3D" id="3.20.20.450">
    <property type="entry name" value="EAL domain"/>
    <property type="match status" value="1"/>
</dbReference>
<dbReference type="SUPFAM" id="SSF141868">
    <property type="entry name" value="EAL domain-like"/>
    <property type="match status" value="1"/>
</dbReference>
<accession>A0A4P9K4W5</accession>
<dbReference type="InterPro" id="IPR043128">
    <property type="entry name" value="Rev_trsase/Diguanyl_cyclase"/>
</dbReference>
<dbReference type="PROSITE" id="PS50883">
    <property type="entry name" value="EAL"/>
    <property type="match status" value="1"/>
</dbReference>
<dbReference type="InterPro" id="IPR001633">
    <property type="entry name" value="EAL_dom"/>
</dbReference>
<dbReference type="PROSITE" id="PS50887">
    <property type="entry name" value="GGDEF"/>
    <property type="match status" value="1"/>
</dbReference>
<sequence>MNDKLQFTELEKTVSRLKDERSNRHDIYNALHNGIILFKQGLAVHHINTYAKQLLVIDDDFDPEFTFLPIFKNKKATLPFKLHHWLQFIKEYPSPEPTEITIWLRNPQTLKVKPLLLSAKAMLDSMGRVRNVLLAIYDRSVHAQVESQQRLMEAAFNSYNGQFIANEHGFIIKANDSFIALSGIDRRRLNSMTLMQWLEQQIDLKNDTTGLLKTLIEHKFWSGEVELHPSEDTIFHAILSISMVIDEEFNIEHYIVNLQSITDIKEAHAKLEHMAYFDTLTGLPNRKQALQNINTVIAQHRRKKTFSALLCINLERFKGINDAFGRRTGDKFLVKVSEAIQRVLRPNDKIARLEGDEFVIISQDSDYTAEKAAQSAHRLALKVSHILNHHFDVEQLTLNSSVRIGIVVYPGYTEESPEDLLINADLAVAHAKDVNSQHKIFTYDIALTEQVKYCRELESDLVNAHNRNEIELYYQAQLDKDKNLYGAEVLARWHHPKHGWISPCTFIEIAEDSRQILKLGAWIMYRAFLQAKIWQQYSHKFHLSVNISPIQFHEADFIENVRAILNETQVNPNLITMELTEGILVSDIESAVQKIGELREIGFKVSIDDFGTGYSSLTYFQKLPIHELKIDKSFIGRIPESKADIAIVESIIRLAQAKDLIVVAEGVETEQQVEFIQQQKDDVLIQGFFFNKPCSADEFENTFFSQAIADKKAVQEMAGSIDDSE</sequence>
<dbReference type="KEGG" id="thig:FE785_00745"/>
<gene>
    <name evidence="3" type="ORF">FE785_00745</name>
</gene>
<dbReference type="SUPFAM" id="SSF55073">
    <property type="entry name" value="Nucleotide cyclase"/>
    <property type="match status" value="1"/>
</dbReference>
<dbReference type="AlphaFoldDB" id="A0A4P9K4W5"/>
<feature type="domain" description="EAL" evidence="1">
    <location>
        <begin position="454"/>
        <end position="707"/>
    </location>
</feature>
<dbReference type="Pfam" id="PF00990">
    <property type="entry name" value="GGDEF"/>
    <property type="match status" value="1"/>
</dbReference>
<dbReference type="PANTHER" id="PTHR44757:SF2">
    <property type="entry name" value="BIOFILM ARCHITECTURE MAINTENANCE PROTEIN MBAA"/>
    <property type="match status" value="1"/>
</dbReference>
<dbReference type="InterPro" id="IPR000014">
    <property type="entry name" value="PAS"/>
</dbReference>
<dbReference type="InterPro" id="IPR035919">
    <property type="entry name" value="EAL_sf"/>
</dbReference>
<dbReference type="Gene3D" id="3.30.70.270">
    <property type="match status" value="1"/>
</dbReference>
<dbReference type="NCBIfam" id="TIGR00254">
    <property type="entry name" value="GGDEF"/>
    <property type="match status" value="1"/>
</dbReference>
<dbReference type="SMART" id="SM00052">
    <property type="entry name" value="EAL"/>
    <property type="match status" value="1"/>
</dbReference>
<dbReference type="Pfam" id="PF00563">
    <property type="entry name" value="EAL"/>
    <property type="match status" value="1"/>
</dbReference>
<dbReference type="EMBL" id="CP040602">
    <property type="protein sequence ID" value="QCU89257.1"/>
    <property type="molecule type" value="Genomic_DNA"/>
</dbReference>
<dbReference type="Proteomes" id="UP000304864">
    <property type="component" value="Chromosome"/>
</dbReference>
<evidence type="ECO:0000259" key="2">
    <source>
        <dbReference type="PROSITE" id="PS50887"/>
    </source>
</evidence>
<evidence type="ECO:0000259" key="1">
    <source>
        <dbReference type="PROSITE" id="PS50883"/>
    </source>
</evidence>
<dbReference type="Gene3D" id="3.30.450.20">
    <property type="entry name" value="PAS domain"/>
    <property type="match status" value="1"/>
</dbReference>
<reference evidence="3 4" key="1">
    <citation type="submission" date="2019-05" db="EMBL/GenBank/DDBJ databases">
        <title>Thiomicrorhabdus sediminis sp. nov, a novel sulfur-oxidizing bacterium isolated from coastal sediment.</title>
        <authorList>
            <person name="Liu X."/>
        </authorList>
    </citation>
    <scope>NUCLEOTIDE SEQUENCE [LARGE SCALE GENOMIC DNA]</scope>
    <source>
        <strain evidence="3 4">G1</strain>
    </source>
</reference>
<keyword evidence="4" id="KW-1185">Reference proteome</keyword>
<proteinExistence type="predicted"/>
<dbReference type="CDD" id="cd01949">
    <property type="entry name" value="GGDEF"/>
    <property type="match status" value="1"/>
</dbReference>
<dbReference type="InterPro" id="IPR052155">
    <property type="entry name" value="Biofilm_reg_signaling"/>
</dbReference>
<dbReference type="OrthoDB" id="9813913at2"/>
<dbReference type="PANTHER" id="PTHR44757">
    <property type="entry name" value="DIGUANYLATE CYCLASE DGCP"/>
    <property type="match status" value="1"/>
</dbReference>
<dbReference type="InterPro" id="IPR035965">
    <property type="entry name" value="PAS-like_dom_sf"/>
</dbReference>